<comment type="caution">
    <text evidence="2">The sequence shown here is derived from an EMBL/GenBank/DDBJ whole genome shotgun (WGS) entry which is preliminary data.</text>
</comment>
<organism evidence="2 3">
    <name type="scientific">Nostoc flagelliforme FACHB-838</name>
    <dbReference type="NCBI Taxonomy" id="2692904"/>
    <lineage>
        <taxon>Bacteria</taxon>
        <taxon>Bacillati</taxon>
        <taxon>Cyanobacteriota</taxon>
        <taxon>Cyanophyceae</taxon>
        <taxon>Nostocales</taxon>
        <taxon>Nostocaceae</taxon>
        <taxon>Nostoc</taxon>
    </lineage>
</organism>
<name>A0ABR8E1V2_9NOSO</name>
<protein>
    <submittedName>
        <fullName evidence="2">IS5/IS1182 family transposase</fullName>
    </submittedName>
</protein>
<dbReference type="Proteomes" id="UP000623440">
    <property type="component" value="Unassembled WGS sequence"/>
</dbReference>
<gene>
    <name evidence="2" type="ORF">H6G97_42625</name>
</gene>
<dbReference type="EMBL" id="JACJSI010000318">
    <property type="protein sequence ID" value="MBD2535702.1"/>
    <property type="molecule type" value="Genomic_DNA"/>
</dbReference>
<keyword evidence="3" id="KW-1185">Reference proteome</keyword>
<evidence type="ECO:0000313" key="2">
    <source>
        <dbReference type="EMBL" id="MBD2535702.1"/>
    </source>
</evidence>
<sequence>MTGVSRKTFELMEDDVKADEKKKKKSGRRPKLIIEDQVLM</sequence>
<evidence type="ECO:0000256" key="1">
    <source>
        <dbReference type="SAM" id="MobiDB-lite"/>
    </source>
</evidence>
<feature type="compositionally biased region" description="Basic residues" evidence="1">
    <location>
        <begin position="22"/>
        <end position="31"/>
    </location>
</feature>
<accession>A0ABR8E1V2</accession>
<feature type="region of interest" description="Disordered" evidence="1">
    <location>
        <begin position="16"/>
        <end position="40"/>
    </location>
</feature>
<proteinExistence type="predicted"/>
<reference evidence="2 3" key="1">
    <citation type="journal article" date="2020" name="ISME J.">
        <title>Comparative genomics reveals insights into cyanobacterial evolution and habitat adaptation.</title>
        <authorList>
            <person name="Chen M.Y."/>
            <person name="Teng W.K."/>
            <person name="Zhao L."/>
            <person name="Hu C.X."/>
            <person name="Zhou Y.K."/>
            <person name="Han B.P."/>
            <person name="Song L.R."/>
            <person name="Shu W.S."/>
        </authorList>
    </citation>
    <scope>NUCLEOTIDE SEQUENCE [LARGE SCALE GENOMIC DNA]</scope>
    <source>
        <strain evidence="2 3">FACHB-838</strain>
    </source>
</reference>
<evidence type="ECO:0000313" key="3">
    <source>
        <dbReference type="Proteomes" id="UP000623440"/>
    </source>
</evidence>
<feature type="non-terminal residue" evidence="2">
    <location>
        <position position="40"/>
    </location>
</feature>